<dbReference type="HAMAP" id="MF_00518">
    <property type="entry name" value="Deacylase_Dtd"/>
    <property type="match status" value="1"/>
</dbReference>
<dbReference type="GO" id="GO:0019478">
    <property type="term" value="P:D-amino acid catabolic process"/>
    <property type="evidence" value="ECO:0007669"/>
    <property type="project" value="UniProtKB-UniRule"/>
</dbReference>
<name>A0A1M4VZJ9_9BACT</name>
<dbReference type="EMBL" id="FQUU01000003">
    <property type="protein sequence ID" value="SHE74325.1"/>
    <property type="molecule type" value="Genomic_DNA"/>
</dbReference>
<comment type="function">
    <text evidence="2">An aminoacyl-tRNA editing enzyme that deacylates mischarged D-aminoacyl-tRNAs. Also deacylates mischarged glycyl-tRNA(Ala), protecting cells against glycine mischarging by AlaRS. Acts via tRNA-based rather than protein-based catalysis; rejects L-amino acids rather than detecting D-amino acids in the active site. By recycling D-aminoacyl-tRNA to D-amino acids and free tRNA molecules, this enzyme counteracts the toxicity associated with the formation of D-aminoacyl-tRNA entities in vivo and helps enforce protein L-homochirality.</text>
</comment>
<dbReference type="STRING" id="1121884.SAMN02745131_01029"/>
<dbReference type="NCBIfam" id="TIGR00256">
    <property type="entry name" value="D-aminoacyl-tRNA deacylase"/>
    <property type="match status" value="1"/>
</dbReference>
<dbReference type="InterPro" id="IPR003732">
    <property type="entry name" value="Daa-tRNA_deacyls_DTD"/>
</dbReference>
<proteinExistence type="inferred from homology"/>
<dbReference type="Pfam" id="PF02580">
    <property type="entry name" value="Tyr_Deacylase"/>
    <property type="match status" value="1"/>
</dbReference>
<reference evidence="3 4" key="1">
    <citation type="submission" date="2016-11" db="EMBL/GenBank/DDBJ databases">
        <authorList>
            <person name="Jaros S."/>
            <person name="Januszkiewicz K."/>
            <person name="Wedrychowicz H."/>
        </authorList>
    </citation>
    <scope>NUCLEOTIDE SEQUENCE [LARGE SCALE GENOMIC DNA]</scope>
    <source>
        <strain evidence="3 4">DSM 18119</strain>
    </source>
</reference>
<dbReference type="GO" id="GO:0000049">
    <property type="term" value="F:tRNA binding"/>
    <property type="evidence" value="ECO:0007669"/>
    <property type="project" value="UniProtKB-UniRule"/>
</dbReference>
<dbReference type="Gene3D" id="3.50.80.10">
    <property type="entry name" value="D-tyrosyl-tRNA(Tyr) deacylase"/>
    <property type="match status" value="1"/>
</dbReference>
<dbReference type="GO" id="GO:0005737">
    <property type="term" value="C:cytoplasm"/>
    <property type="evidence" value="ECO:0007669"/>
    <property type="project" value="UniProtKB-SubCell"/>
</dbReference>
<dbReference type="CDD" id="cd00563">
    <property type="entry name" value="Dtyr_deacylase"/>
    <property type="match status" value="1"/>
</dbReference>
<comment type="catalytic activity">
    <reaction evidence="2">
        <text>glycyl-tRNA(Ala) + H2O = tRNA(Ala) + glycine + H(+)</text>
        <dbReference type="Rhea" id="RHEA:53744"/>
        <dbReference type="Rhea" id="RHEA-COMP:9657"/>
        <dbReference type="Rhea" id="RHEA-COMP:13640"/>
        <dbReference type="ChEBI" id="CHEBI:15377"/>
        <dbReference type="ChEBI" id="CHEBI:15378"/>
        <dbReference type="ChEBI" id="CHEBI:57305"/>
        <dbReference type="ChEBI" id="CHEBI:78442"/>
        <dbReference type="ChEBI" id="CHEBI:78522"/>
    </reaction>
</comment>
<keyword evidence="2" id="KW-0694">RNA-binding</keyword>
<dbReference type="Proteomes" id="UP000184048">
    <property type="component" value="Unassembled WGS sequence"/>
</dbReference>
<comment type="similarity">
    <text evidence="1 2">Belongs to the DTD family.</text>
</comment>
<comment type="subcellular location">
    <subcellularLocation>
        <location evidence="2">Cytoplasm</location>
    </subcellularLocation>
</comment>
<dbReference type="SUPFAM" id="SSF69500">
    <property type="entry name" value="DTD-like"/>
    <property type="match status" value="1"/>
</dbReference>
<evidence type="ECO:0000313" key="4">
    <source>
        <dbReference type="Proteomes" id="UP000184048"/>
    </source>
</evidence>
<evidence type="ECO:0000256" key="2">
    <source>
        <dbReference type="HAMAP-Rule" id="MF_00518"/>
    </source>
</evidence>
<dbReference type="InterPro" id="IPR023509">
    <property type="entry name" value="DTD-like_sf"/>
</dbReference>
<dbReference type="FunFam" id="3.50.80.10:FF:000001">
    <property type="entry name" value="D-aminoacyl-tRNA deacylase"/>
    <property type="match status" value="1"/>
</dbReference>
<evidence type="ECO:0000313" key="3">
    <source>
        <dbReference type="EMBL" id="SHE74325.1"/>
    </source>
</evidence>
<evidence type="ECO:0000256" key="1">
    <source>
        <dbReference type="ARBA" id="ARBA00009673"/>
    </source>
</evidence>
<dbReference type="PANTHER" id="PTHR10472:SF5">
    <property type="entry name" value="D-AMINOACYL-TRNA DEACYLASE 1"/>
    <property type="match status" value="1"/>
</dbReference>
<keyword evidence="2" id="KW-0820">tRNA-binding</keyword>
<gene>
    <name evidence="2" type="primary">dtd</name>
    <name evidence="3" type="ORF">SAMN02745131_01029</name>
</gene>
<organism evidence="3 4">
    <name type="scientific">Flavisolibacter ginsengisoli DSM 18119</name>
    <dbReference type="NCBI Taxonomy" id="1121884"/>
    <lineage>
        <taxon>Bacteria</taxon>
        <taxon>Pseudomonadati</taxon>
        <taxon>Bacteroidota</taxon>
        <taxon>Chitinophagia</taxon>
        <taxon>Chitinophagales</taxon>
        <taxon>Chitinophagaceae</taxon>
        <taxon>Flavisolibacter</taxon>
    </lineage>
</organism>
<dbReference type="GO" id="GO:0043908">
    <property type="term" value="F:Ser(Gly)-tRNA(Ala) hydrolase activity"/>
    <property type="evidence" value="ECO:0007669"/>
    <property type="project" value="UniProtKB-UniRule"/>
</dbReference>
<comment type="subunit">
    <text evidence="2">Homodimer.</text>
</comment>
<dbReference type="AlphaFoldDB" id="A0A1M4VZJ9"/>
<dbReference type="GO" id="GO:0051500">
    <property type="term" value="F:D-tyrosyl-tRNA(Tyr) deacylase activity"/>
    <property type="evidence" value="ECO:0007669"/>
    <property type="project" value="TreeGrafter"/>
</dbReference>
<protein>
    <recommendedName>
        <fullName evidence="2">D-aminoacyl-tRNA deacylase</fullName>
        <shortName evidence="2">DTD</shortName>
        <ecNumber evidence="2">3.1.1.96</ecNumber>
    </recommendedName>
    <alternativeName>
        <fullName evidence="2">Gly-tRNA(Ala) deacylase</fullName>
        <ecNumber evidence="2">3.1.1.-</ecNumber>
    </alternativeName>
</protein>
<accession>A0A1M4VZJ9</accession>
<dbReference type="EC" id="3.1.1.-" evidence="2"/>
<keyword evidence="2" id="KW-0963">Cytoplasm</keyword>
<comment type="catalytic activity">
    <reaction evidence="2">
        <text>a D-aminoacyl-tRNA + H2O = a tRNA + a D-alpha-amino acid + H(+)</text>
        <dbReference type="Rhea" id="RHEA:13953"/>
        <dbReference type="Rhea" id="RHEA-COMP:10123"/>
        <dbReference type="Rhea" id="RHEA-COMP:10124"/>
        <dbReference type="ChEBI" id="CHEBI:15377"/>
        <dbReference type="ChEBI" id="CHEBI:15378"/>
        <dbReference type="ChEBI" id="CHEBI:59871"/>
        <dbReference type="ChEBI" id="CHEBI:78442"/>
        <dbReference type="ChEBI" id="CHEBI:79333"/>
        <dbReference type="EC" id="3.1.1.96"/>
    </reaction>
</comment>
<keyword evidence="2" id="KW-0378">Hydrolase</keyword>
<dbReference type="GO" id="GO:0106026">
    <property type="term" value="F:Gly-tRNA(Ala) deacylase activity"/>
    <property type="evidence" value="ECO:0007669"/>
    <property type="project" value="UniProtKB-UniRule"/>
</dbReference>
<dbReference type="EC" id="3.1.1.96" evidence="2"/>
<sequence>MTAKIVYQAFNFVIFMRAVIQRVSYARVTVDNQVTGSIGNGLLVLLGIEDGDNNDDIIWLSNKIVNLRVFNDENGVMNKSVLEMNGGILLISQFTLHASTKKGNRPSYIKASKPSIAIPLYEQMGMQLEADFGKHIERGIFGADMKVELLNDGPVTIIIDSKNRE</sequence>
<keyword evidence="4" id="KW-1185">Reference proteome</keyword>
<comment type="domain">
    <text evidence="2">A Gly-cisPro motif from one monomer fits into the active site of the other monomer to allow specific chiral rejection of L-amino acids.</text>
</comment>
<dbReference type="PANTHER" id="PTHR10472">
    <property type="entry name" value="D-TYROSYL-TRNA TYR DEACYLASE"/>
    <property type="match status" value="1"/>
</dbReference>
<feature type="short sequence motif" description="Gly-cisPro motif, important for rejection of L-amino acids" evidence="2">
    <location>
        <begin position="153"/>
        <end position="154"/>
    </location>
</feature>